<comment type="subcellular location">
    <subcellularLocation>
        <location evidence="4">Cytoplasm</location>
    </subcellularLocation>
</comment>
<reference evidence="5 6" key="1">
    <citation type="submission" date="2018-08" db="EMBL/GenBank/DDBJ databases">
        <title>A genome reference for cultivated species of the human gut microbiota.</title>
        <authorList>
            <person name="Zou Y."/>
            <person name="Xue W."/>
            <person name="Luo G."/>
        </authorList>
    </citation>
    <scope>NUCLEOTIDE SEQUENCE [LARGE SCALE GENOMIC DNA]</scope>
    <source>
        <strain evidence="5 6">AF16-14</strain>
    </source>
</reference>
<dbReference type="GO" id="GO:0036218">
    <property type="term" value="F:dTTP diphosphatase activity"/>
    <property type="evidence" value="ECO:0007669"/>
    <property type="project" value="RHEA"/>
</dbReference>
<keyword evidence="4" id="KW-0963">Cytoplasm</keyword>
<dbReference type="HAMAP" id="MF_00528">
    <property type="entry name" value="Maf"/>
    <property type="match status" value="1"/>
</dbReference>
<protein>
    <recommendedName>
        <fullName evidence="4">dTTP/UTP pyrophosphatase</fullName>
        <shortName evidence="4">dTTPase/UTPase</shortName>
        <ecNumber evidence="4">3.6.1.9</ecNumber>
    </recommendedName>
    <alternativeName>
        <fullName evidence="4">Nucleoside triphosphate pyrophosphatase</fullName>
    </alternativeName>
    <alternativeName>
        <fullName evidence="4">Nucleotide pyrophosphatase</fullName>
        <shortName evidence="4">Nucleotide PPase</shortName>
    </alternativeName>
</protein>
<evidence type="ECO:0000256" key="2">
    <source>
        <dbReference type="ARBA" id="ARBA00022801"/>
    </source>
</evidence>
<evidence type="ECO:0000256" key="4">
    <source>
        <dbReference type="HAMAP-Rule" id="MF_00528"/>
    </source>
</evidence>
<comment type="cofactor">
    <cofactor evidence="1 4">
        <name>a divalent metal cation</name>
        <dbReference type="ChEBI" id="CHEBI:60240"/>
    </cofactor>
</comment>
<comment type="catalytic activity">
    <reaction evidence="4">
        <text>UTP + H2O = UMP + diphosphate + H(+)</text>
        <dbReference type="Rhea" id="RHEA:29395"/>
        <dbReference type="ChEBI" id="CHEBI:15377"/>
        <dbReference type="ChEBI" id="CHEBI:15378"/>
        <dbReference type="ChEBI" id="CHEBI:33019"/>
        <dbReference type="ChEBI" id="CHEBI:46398"/>
        <dbReference type="ChEBI" id="CHEBI:57865"/>
        <dbReference type="EC" id="3.6.1.9"/>
    </reaction>
</comment>
<dbReference type="GO" id="GO:0005737">
    <property type="term" value="C:cytoplasm"/>
    <property type="evidence" value="ECO:0007669"/>
    <property type="project" value="UniProtKB-SubCell"/>
</dbReference>
<gene>
    <name evidence="5" type="primary">maf</name>
    <name evidence="5" type="ORF">DWW57_00780</name>
</gene>
<comment type="caution">
    <text evidence="5">The sequence shown here is derived from an EMBL/GenBank/DDBJ whole genome shotgun (WGS) entry which is preliminary data.</text>
</comment>
<feature type="site" description="Important for substrate specificity" evidence="4">
    <location>
        <position position="154"/>
    </location>
</feature>
<feature type="active site" description="Proton acceptor" evidence="4">
    <location>
        <position position="71"/>
    </location>
</feature>
<dbReference type="PANTHER" id="PTHR43213">
    <property type="entry name" value="BIFUNCTIONAL DTTP/UTP PYROPHOSPHATASE/METHYLTRANSFERASE PROTEIN-RELATED"/>
    <property type="match status" value="1"/>
</dbReference>
<dbReference type="RefSeq" id="WP_046450609.1">
    <property type="nucleotide sequence ID" value="NZ_CABJFF010000006.1"/>
</dbReference>
<keyword evidence="3 4" id="KW-0546">Nucleotide metabolism</keyword>
<dbReference type="GO" id="GO:0009117">
    <property type="term" value="P:nucleotide metabolic process"/>
    <property type="evidence" value="ECO:0007669"/>
    <property type="project" value="UniProtKB-KW"/>
</dbReference>
<feature type="site" description="Important for substrate specificity" evidence="4">
    <location>
        <position position="72"/>
    </location>
</feature>
<evidence type="ECO:0000313" key="5">
    <source>
        <dbReference type="EMBL" id="RGU58965.1"/>
    </source>
</evidence>
<feature type="site" description="Important for substrate specificity" evidence="4">
    <location>
        <position position="13"/>
    </location>
</feature>
<accession>A0A1Y3YHB9</accession>
<proteinExistence type="inferred from homology"/>
<evidence type="ECO:0000256" key="1">
    <source>
        <dbReference type="ARBA" id="ARBA00001968"/>
    </source>
</evidence>
<dbReference type="PIRSF" id="PIRSF006305">
    <property type="entry name" value="Maf"/>
    <property type="match status" value="1"/>
</dbReference>
<dbReference type="SUPFAM" id="SSF52972">
    <property type="entry name" value="ITPase-like"/>
    <property type="match status" value="1"/>
</dbReference>
<dbReference type="GO" id="GO:0036221">
    <property type="term" value="F:UTP diphosphatase activity"/>
    <property type="evidence" value="ECO:0007669"/>
    <property type="project" value="RHEA"/>
</dbReference>
<sequence length="191" mass="21861">MEYKLILASASPRRHQLMCDAGFKFEVRLKHTEEIWPEGLAVEEVPEYLAGLKAKAFDGELKEGELLITADTVVCLDAKILGKPENREHAIEMLHRLSGRKHQVVTGVCLTTLQEHRSFSAYTDVYFKTLLDQEIICYVDTYKPFDKAGAYGIQEWIGYIGIERIEGSFYNVMGLPVQQLYEALRRFPKKS</sequence>
<comment type="similarity">
    <text evidence="4">Belongs to the Maf family. YhdE subfamily.</text>
</comment>
<dbReference type="NCBIfam" id="TIGR00172">
    <property type="entry name" value="maf"/>
    <property type="match status" value="1"/>
</dbReference>
<keyword evidence="2 4" id="KW-0378">Hydrolase</keyword>
<comment type="function">
    <text evidence="4">Nucleoside triphosphate pyrophosphatase that hydrolyzes dTTP and UTP. May have a dual role in cell division arrest and in preventing the incorporation of modified nucleotides into cellular nucleic acids.</text>
</comment>
<dbReference type="Gene3D" id="3.90.950.10">
    <property type="match status" value="1"/>
</dbReference>
<evidence type="ECO:0000313" key="6">
    <source>
        <dbReference type="Proteomes" id="UP000284243"/>
    </source>
</evidence>
<dbReference type="EC" id="3.6.1.9" evidence="4"/>
<dbReference type="Proteomes" id="UP000284243">
    <property type="component" value="Unassembled WGS sequence"/>
</dbReference>
<dbReference type="Pfam" id="PF02545">
    <property type="entry name" value="Maf"/>
    <property type="match status" value="1"/>
</dbReference>
<dbReference type="AlphaFoldDB" id="A0A1Y3YHB9"/>
<evidence type="ECO:0000256" key="3">
    <source>
        <dbReference type="ARBA" id="ARBA00023080"/>
    </source>
</evidence>
<comment type="caution">
    <text evidence="4">Lacks conserved residue(s) required for the propagation of feature annotation.</text>
</comment>
<dbReference type="InterPro" id="IPR029001">
    <property type="entry name" value="ITPase-like_fam"/>
</dbReference>
<dbReference type="EMBL" id="QRYC01000001">
    <property type="protein sequence ID" value="RGU58965.1"/>
    <property type="molecule type" value="Genomic_DNA"/>
</dbReference>
<comment type="catalytic activity">
    <reaction evidence="4">
        <text>dTTP + H2O = dTMP + diphosphate + H(+)</text>
        <dbReference type="Rhea" id="RHEA:28534"/>
        <dbReference type="ChEBI" id="CHEBI:15377"/>
        <dbReference type="ChEBI" id="CHEBI:15378"/>
        <dbReference type="ChEBI" id="CHEBI:33019"/>
        <dbReference type="ChEBI" id="CHEBI:37568"/>
        <dbReference type="ChEBI" id="CHEBI:63528"/>
        <dbReference type="EC" id="3.6.1.9"/>
    </reaction>
</comment>
<dbReference type="CDD" id="cd00555">
    <property type="entry name" value="Maf"/>
    <property type="match status" value="1"/>
</dbReference>
<dbReference type="PANTHER" id="PTHR43213:SF5">
    <property type="entry name" value="BIFUNCTIONAL DTTP_UTP PYROPHOSPHATASE_METHYLTRANSFERASE PROTEIN-RELATED"/>
    <property type="match status" value="1"/>
</dbReference>
<dbReference type="InterPro" id="IPR003697">
    <property type="entry name" value="Maf-like"/>
</dbReference>
<name>A0A1Y3YHB9_9BACT</name>
<organism evidence="5 6">
    <name type="scientific">Odoribacter splanchnicus</name>
    <dbReference type="NCBI Taxonomy" id="28118"/>
    <lineage>
        <taxon>Bacteria</taxon>
        <taxon>Pseudomonadati</taxon>
        <taxon>Bacteroidota</taxon>
        <taxon>Bacteroidia</taxon>
        <taxon>Bacteroidales</taxon>
        <taxon>Odoribacteraceae</taxon>
        <taxon>Odoribacter</taxon>
    </lineage>
</organism>